<evidence type="ECO:0000256" key="3">
    <source>
        <dbReference type="ARBA" id="ARBA00023268"/>
    </source>
</evidence>
<dbReference type="InterPro" id="IPR050091">
    <property type="entry name" value="PKS_NRPS_Biosynth_Enz"/>
</dbReference>
<keyword evidence="3" id="KW-0511">Multifunctional enzyme</keyword>
<dbReference type="GO" id="GO:0005886">
    <property type="term" value="C:plasma membrane"/>
    <property type="evidence" value="ECO:0007669"/>
    <property type="project" value="TreeGrafter"/>
</dbReference>
<dbReference type="GO" id="GO:0004312">
    <property type="term" value="F:fatty acid synthase activity"/>
    <property type="evidence" value="ECO:0007669"/>
    <property type="project" value="TreeGrafter"/>
</dbReference>
<proteinExistence type="predicted"/>
<accession>X8DI95</accession>
<dbReference type="GO" id="GO:0006633">
    <property type="term" value="P:fatty acid biosynthetic process"/>
    <property type="evidence" value="ECO:0007669"/>
    <property type="project" value="TreeGrafter"/>
</dbReference>
<reference evidence="5" key="1">
    <citation type="submission" date="2014-01" db="EMBL/GenBank/DDBJ databases">
        <authorList>
            <person name="Brown-Elliot B."/>
            <person name="Wallace R."/>
            <person name="Lenaerts A."/>
            <person name="Ordway D."/>
            <person name="DeGroote M.A."/>
            <person name="Parker T."/>
            <person name="Sizemore C."/>
            <person name="Tallon L.J."/>
            <person name="Sadzewicz L.K."/>
            <person name="Sengamalay N."/>
            <person name="Fraser C.M."/>
            <person name="Hine E."/>
            <person name="Shefchek K.A."/>
            <person name="Das S.P."/>
            <person name="Tettelin H."/>
        </authorList>
    </citation>
    <scope>NUCLEOTIDE SEQUENCE [LARGE SCALE GENOMIC DNA]</scope>
    <source>
        <strain evidence="5">4042</strain>
    </source>
</reference>
<dbReference type="Gene3D" id="3.40.47.10">
    <property type="match status" value="1"/>
</dbReference>
<keyword evidence="2" id="KW-0597">Phosphoprotein</keyword>
<evidence type="ECO:0000256" key="1">
    <source>
        <dbReference type="ARBA" id="ARBA00022450"/>
    </source>
</evidence>
<dbReference type="PANTHER" id="PTHR43775">
    <property type="entry name" value="FATTY ACID SYNTHASE"/>
    <property type="match status" value="1"/>
</dbReference>
<feature type="domain" description="Beta-ketoacyl synthase-like N-terminal" evidence="4">
    <location>
        <begin position="2"/>
        <end position="53"/>
    </location>
</feature>
<dbReference type="SUPFAM" id="SSF53901">
    <property type="entry name" value="Thiolase-like"/>
    <property type="match status" value="1"/>
</dbReference>
<dbReference type="PANTHER" id="PTHR43775:SF37">
    <property type="entry name" value="SI:DKEY-61P9.11"/>
    <property type="match status" value="1"/>
</dbReference>
<evidence type="ECO:0000256" key="2">
    <source>
        <dbReference type="ARBA" id="ARBA00022553"/>
    </source>
</evidence>
<evidence type="ECO:0000259" key="4">
    <source>
        <dbReference type="Pfam" id="PF00109"/>
    </source>
</evidence>
<dbReference type="Pfam" id="PF00109">
    <property type="entry name" value="ketoacyl-synt"/>
    <property type="match status" value="1"/>
</dbReference>
<dbReference type="InterPro" id="IPR014030">
    <property type="entry name" value="Ketoacyl_synth_N"/>
</dbReference>
<organism evidence="5">
    <name type="scientific">Mycobacterium xenopi 4042</name>
    <dbReference type="NCBI Taxonomy" id="1299334"/>
    <lineage>
        <taxon>Bacteria</taxon>
        <taxon>Bacillati</taxon>
        <taxon>Actinomycetota</taxon>
        <taxon>Actinomycetes</taxon>
        <taxon>Mycobacteriales</taxon>
        <taxon>Mycobacteriaceae</taxon>
        <taxon>Mycobacterium</taxon>
    </lineage>
</organism>
<dbReference type="GO" id="GO:0005737">
    <property type="term" value="C:cytoplasm"/>
    <property type="evidence" value="ECO:0007669"/>
    <property type="project" value="TreeGrafter"/>
</dbReference>
<sequence>MDTACSAGLVTVHMACRGLSDGECDLALAGGSAVALDPRKFSAGRRAACCLRPGAVGRSTLLRTGSWAAKALSWCC</sequence>
<gene>
    <name evidence="5" type="ORF">I553_10475</name>
</gene>
<keyword evidence="1" id="KW-0596">Phosphopantetheine</keyword>
<comment type="caution">
    <text evidence="5">The sequence shown here is derived from an EMBL/GenBank/DDBJ whole genome shotgun (WGS) entry which is preliminary data.</text>
</comment>
<name>X8DI95_MYCXE</name>
<dbReference type="GO" id="GO:0071770">
    <property type="term" value="P:DIM/DIP cell wall layer assembly"/>
    <property type="evidence" value="ECO:0007669"/>
    <property type="project" value="TreeGrafter"/>
</dbReference>
<evidence type="ECO:0000313" key="5">
    <source>
        <dbReference type="EMBL" id="EUA68332.1"/>
    </source>
</evidence>
<dbReference type="EMBL" id="JAOB01000016">
    <property type="protein sequence ID" value="EUA68332.1"/>
    <property type="molecule type" value="Genomic_DNA"/>
</dbReference>
<dbReference type="AlphaFoldDB" id="X8DI95"/>
<protein>
    <submittedName>
        <fullName evidence="5">Beta-ketoacyl synthase, N-terminal domain protein</fullName>
    </submittedName>
</protein>
<dbReference type="InterPro" id="IPR016039">
    <property type="entry name" value="Thiolase-like"/>
</dbReference>